<feature type="compositionally biased region" description="Low complexity" evidence="1">
    <location>
        <begin position="776"/>
        <end position="788"/>
    </location>
</feature>
<feature type="compositionally biased region" description="Polar residues" evidence="1">
    <location>
        <begin position="353"/>
        <end position="363"/>
    </location>
</feature>
<dbReference type="AlphaFoldDB" id="A0A8K0SLS7"/>
<proteinExistence type="predicted"/>
<organism evidence="2 3">
    <name type="scientific">Stachybotrys elegans</name>
    <dbReference type="NCBI Taxonomy" id="80388"/>
    <lineage>
        <taxon>Eukaryota</taxon>
        <taxon>Fungi</taxon>
        <taxon>Dikarya</taxon>
        <taxon>Ascomycota</taxon>
        <taxon>Pezizomycotina</taxon>
        <taxon>Sordariomycetes</taxon>
        <taxon>Hypocreomycetidae</taxon>
        <taxon>Hypocreales</taxon>
        <taxon>Stachybotryaceae</taxon>
        <taxon>Stachybotrys</taxon>
    </lineage>
</organism>
<reference evidence="2" key="1">
    <citation type="journal article" date="2021" name="Nat. Commun.">
        <title>Genetic determinants of endophytism in the Arabidopsis root mycobiome.</title>
        <authorList>
            <person name="Mesny F."/>
            <person name="Miyauchi S."/>
            <person name="Thiergart T."/>
            <person name="Pickel B."/>
            <person name="Atanasova L."/>
            <person name="Karlsson M."/>
            <person name="Huettel B."/>
            <person name="Barry K.W."/>
            <person name="Haridas S."/>
            <person name="Chen C."/>
            <person name="Bauer D."/>
            <person name="Andreopoulos W."/>
            <person name="Pangilinan J."/>
            <person name="LaButti K."/>
            <person name="Riley R."/>
            <person name="Lipzen A."/>
            <person name="Clum A."/>
            <person name="Drula E."/>
            <person name="Henrissat B."/>
            <person name="Kohler A."/>
            <person name="Grigoriev I.V."/>
            <person name="Martin F.M."/>
            <person name="Hacquard S."/>
        </authorList>
    </citation>
    <scope>NUCLEOTIDE SEQUENCE</scope>
    <source>
        <strain evidence="2">MPI-CAGE-CH-0235</strain>
    </source>
</reference>
<dbReference type="EMBL" id="JAGPNK010000014">
    <property type="protein sequence ID" value="KAH7309137.1"/>
    <property type="molecule type" value="Genomic_DNA"/>
</dbReference>
<feature type="compositionally biased region" description="Basic and acidic residues" evidence="1">
    <location>
        <begin position="953"/>
        <end position="965"/>
    </location>
</feature>
<dbReference type="OrthoDB" id="5151921at2759"/>
<feature type="compositionally biased region" description="Polar residues" evidence="1">
    <location>
        <begin position="9"/>
        <end position="29"/>
    </location>
</feature>
<comment type="caution">
    <text evidence="2">The sequence shown here is derived from an EMBL/GenBank/DDBJ whole genome shotgun (WGS) entry which is preliminary data.</text>
</comment>
<feature type="region of interest" description="Disordered" evidence="1">
    <location>
        <begin position="977"/>
        <end position="1016"/>
    </location>
</feature>
<feature type="compositionally biased region" description="Pro residues" evidence="1">
    <location>
        <begin position="297"/>
        <end position="318"/>
    </location>
</feature>
<feature type="region of interest" description="Disordered" evidence="1">
    <location>
        <begin position="1"/>
        <end position="965"/>
    </location>
</feature>
<feature type="compositionally biased region" description="Polar residues" evidence="1">
    <location>
        <begin position="872"/>
        <end position="884"/>
    </location>
</feature>
<evidence type="ECO:0000313" key="3">
    <source>
        <dbReference type="Proteomes" id="UP000813444"/>
    </source>
</evidence>
<feature type="compositionally biased region" description="Low complexity" evidence="1">
    <location>
        <begin position="109"/>
        <end position="121"/>
    </location>
</feature>
<feature type="compositionally biased region" description="Polar residues" evidence="1">
    <location>
        <begin position="709"/>
        <end position="720"/>
    </location>
</feature>
<name>A0A8K0SLS7_9HYPO</name>
<dbReference type="Proteomes" id="UP000813444">
    <property type="component" value="Unassembled WGS sequence"/>
</dbReference>
<protein>
    <submittedName>
        <fullName evidence="2">Uncharacterized protein</fullName>
    </submittedName>
</protein>
<feature type="compositionally biased region" description="Low complexity" evidence="1">
    <location>
        <begin position="43"/>
        <end position="56"/>
    </location>
</feature>
<evidence type="ECO:0000313" key="2">
    <source>
        <dbReference type="EMBL" id="KAH7309137.1"/>
    </source>
</evidence>
<feature type="compositionally biased region" description="Basic and acidic residues" evidence="1">
    <location>
        <begin position="599"/>
        <end position="611"/>
    </location>
</feature>
<feature type="compositionally biased region" description="Polar residues" evidence="1">
    <location>
        <begin position="900"/>
        <end position="921"/>
    </location>
</feature>
<sequence>MGAKGGRNNGSSTQLQPPTADPSRSSGALPSSHHLSHAGAAVSGSDPSGPQPSQQDKTVTRMRDARTDSPTPPPQFSRPSPSDLPDRERAAIPASQGRPSRDLLDYNGPQSQSQSQSPSQPAADKAPDARDVDPYHGTPWQASSVVRSNAGRPSNDWGRPSEDTTVSYGPSQRGIPPTITEDSGVGFVEQADLPKRAPSFVGLPPIRRNSGFDFLSDTPGFSFLSDPDESDEHTVDDVSKAQSQSNDADAARQLAQKPLPREPVEPVEEVPEPQREPTPPPPIQPRHVESNAGPSAPAIPPQPISNHPPAPARAPLPPVQTQMSPNQFPIMFPAGQWKLEESHLAEPLAPMSRNRSGTGSSAQPVVYGYDKETGLPLTGSPESHYSPRVSPTRVRNNHASPAQRYPERLGERSNQAQPGPVEPKPSAGDVRGDGVSETSVATADTNRKKKRSSFLPSLLQRDSSDIPSGPSQESFHHGRKGSFAGSEAESYTDRKRTLLGGAISSMSATSRFRMKQSGQPRSETPTSLREYRPDDYPSENSPDNKPAPAAAAQEPRQSKMSPGAGMMSPVPGARFRDSNQPAFARTPAGDIEPQSIMRASHEQGRGSDRRSSQLSPGLRDGNSPGSPGAPPGGARVRSPTPSGPAPPVPPPPPPEQRLLPEGAQSAPVHTQLYGPPRTSINASALGISADRILKAQRSPEASTFDHGRSSTPEPSQSNQTGGRGGALLKGLRNRMSEQVSQVTAKGDEKGAASRLRNAFKRGSKQSEKTQQGQWRPSQPGSQPPAQGMGMRGPLVQGRAPPGAPQDTQPVQTAVAPPFNPVRNGLASPGRGAPQGPYRPQQIAADQQNLRTGYWMSEGAVQALRQKQKAPPSISSASGSMTTRPDNGGGSTGHSSGASHPNSVRNTNGSASGLNTPRQVASPSPGATVAANRESDGSQGTVGDGGARVQEPVEGPRVELEDTEEARKRAIRLASQEEKILYDPEDDPNHMPVMSATSYPGQEWNPYGVEYGDWKDD</sequence>
<feature type="compositionally biased region" description="Basic and acidic residues" evidence="1">
    <location>
        <begin position="125"/>
        <end position="134"/>
    </location>
</feature>
<accession>A0A8K0SLS7</accession>
<keyword evidence="3" id="KW-1185">Reference proteome</keyword>
<feature type="compositionally biased region" description="Pro residues" evidence="1">
    <location>
        <begin position="641"/>
        <end position="655"/>
    </location>
</feature>
<evidence type="ECO:0000256" key="1">
    <source>
        <dbReference type="SAM" id="MobiDB-lite"/>
    </source>
</evidence>
<gene>
    <name evidence="2" type="ORF">B0I35DRAFT_94076</name>
</gene>
<feature type="compositionally biased region" description="Basic and acidic residues" evidence="1">
    <location>
        <begin position="58"/>
        <end position="67"/>
    </location>
</feature>
<feature type="compositionally biased region" description="Polar residues" evidence="1">
    <location>
        <begin position="504"/>
        <end position="527"/>
    </location>
</feature>